<dbReference type="EMBL" id="FMYL01000007">
    <property type="protein sequence ID" value="SDC00450.1"/>
    <property type="molecule type" value="Genomic_DNA"/>
</dbReference>
<dbReference type="STRING" id="1219383.SAMN05421733_107172"/>
<proteinExistence type="predicted"/>
<feature type="transmembrane region" description="Helical" evidence="5">
    <location>
        <begin position="6"/>
        <end position="28"/>
    </location>
</feature>
<gene>
    <name evidence="6" type="ORF">SAMN05421733_107172</name>
</gene>
<evidence type="ECO:0008006" key="8">
    <source>
        <dbReference type="Google" id="ProtNLM"/>
    </source>
</evidence>
<dbReference type="AlphaFoldDB" id="A0A1G6I1Y7"/>
<dbReference type="Proteomes" id="UP000242501">
    <property type="component" value="Unassembled WGS sequence"/>
</dbReference>
<sequence>MSDFNLYGIFIPSFLVQAILAYVLFLVVSRCTRVCVERGWIMFVGVFHLCLYLLCLLCMHSIFIWFTVK</sequence>
<reference evidence="7" key="1">
    <citation type="submission" date="2016-09" db="EMBL/GenBank/DDBJ databases">
        <authorList>
            <person name="Varghese N."/>
            <person name="Submissions S."/>
        </authorList>
    </citation>
    <scope>NUCLEOTIDE SEQUENCE [LARGE SCALE GENOMIC DNA]</scope>
    <source>
        <strain evidence="7">ANC 4422</strain>
    </source>
</reference>
<evidence type="ECO:0000256" key="2">
    <source>
        <dbReference type="ARBA" id="ARBA00022692"/>
    </source>
</evidence>
<evidence type="ECO:0000256" key="5">
    <source>
        <dbReference type="SAM" id="Phobius"/>
    </source>
</evidence>
<feature type="transmembrane region" description="Helical" evidence="5">
    <location>
        <begin position="40"/>
        <end position="66"/>
    </location>
</feature>
<evidence type="ECO:0000313" key="7">
    <source>
        <dbReference type="Proteomes" id="UP000242501"/>
    </source>
</evidence>
<accession>A0A1G6I1Y7</accession>
<keyword evidence="2 5" id="KW-0812">Transmembrane</keyword>
<dbReference type="OrthoDB" id="6695501at2"/>
<keyword evidence="4 5" id="KW-0472">Membrane</keyword>
<keyword evidence="3 5" id="KW-1133">Transmembrane helix</keyword>
<keyword evidence="1" id="KW-1003">Cell membrane</keyword>
<dbReference type="InterPro" id="IPR012451">
    <property type="entry name" value="DUF1656"/>
</dbReference>
<evidence type="ECO:0000256" key="1">
    <source>
        <dbReference type="ARBA" id="ARBA00022475"/>
    </source>
</evidence>
<protein>
    <recommendedName>
        <fullName evidence="8">DUF1656 domain-containing protein</fullName>
    </recommendedName>
</protein>
<organism evidence="6 7">
    <name type="scientific">Acinetobacter boissieri</name>
    <dbReference type="NCBI Taxonomy" id="1219383"/>
    <lineage>
        <taxon>Bacteria</taxon>
        <taxon>Pseudomonadati</taxon>
        <taxon>Pseudomonadota</taxon>
        <taxon>Gammaproteobacteria</taxon>
        <taxon>Moraxellales</taxon>
        <taxon>Moraxellaceae</taxon>
        <taxon>Acinetobacter</taxon>
    </lineage>
</organism>
<evidence type="ECO:0000256" key="4">
    <source>
        <dbReference type="ARBA" id="ARBA00023136"/>
    </source>
</evidence>
<name>A0A1G6I1Y7_9GAMM</name>
<keyword evidence="7" id="KW-1185">Reference proteome</keyword>
<dbReference type="RefSeq" id="WP_092748709.1">
    <property type="nucleotide sequence ID" value="NZ_FMYL01000007.1"/>
</dbReference>
<evidence type="ECO:0000256" key="3">
    <source>
        <dbReference type="ARBA" id="ARBA00022989"/>
    </source>
</evidence>
<dbReference type="Pfam" id="PF07869">
    <property type="entry name" value="DUF1656"/>
    <property type="match status" value="1"/>
</dbReference>
<evidence type="ECO:0000313" key="6">
    <source>
        <dbReference type="EMBL" id="SDC00450.1"/>
    </source>
</evidence>